<dbReference type="EMBL" id="CADDTS010000040">
    <property type="protein sequence ID" value="CAB1219190.1"/>
    <property type="molecule type" value="Genomic_DNA"/>
</dbReference>
<evidence type="ECO:0000313" key="3">
    <source>
        <dbReference type="Proteomes" id="UP000489961"/>
    </source>
</evidence>
<feature type="chain" id="PRO_5032420833" evidence="1">
    <location>
        <begin position="20"/>
        <end position="520"/>
    </location>
</feature>
<accession>A0A811GFG4</accession>
<evidence type="ECO:0000256" key="1">
    <source>
        <dbReference type="SAM" id="SignalP"/>
    </source>
</evidence>
<evidence type="ECO:0000313" key="2">
    <source>
        <dbReference type="EMBL" id="CAB1219190.1"/>
    </source>
</evidence>
<comment type="caution">
    <text evidence="2">The sequence shown here is derived from an EMBL/GenBank/DDBJ whole genome shotgun (WGS) entry which is preliminary data.</text>
</comment>
<proteinExistence type="predicted"/>
<feature type="signal peptide" evidence="1">
    <location>
        <begin position="1"/>
        <end position="19"/>
    </location>
</feature>
<dbReference type="PROSITE" id="PS51257">
    <property type="entry name" value="PROKAR_LIPOPROTEIN"/>
    <property type="match status" value="1"/>
</dbReference>
<reference evidence="2 3" key="1">
    <citation type="submission" date="2020-02" db="EMBL/GenBank/DDBJ databases">
        <authorList>
            <person name="Chaudhuri R."/>
        </authorList>
    </citation>
    <scope>NUCLEOTIDE SEQUENCE [LARGE SCALE GENOMIC DNA]</scope>
    <source>
        <strain evidence="2">SFB21</strain>
    </source>
</reference>
<protein>
    <submittedName>
        <fullName evidence="2">Uncharacterized protein</fullName>
    </submittedName>
</protein>
<dbReference type="Proteomes" id="UP000489961">
    <property type="component" value="Unassembled WGS sequence"/>
</dbReference>
<dbReference type="AlphaFoldDB" id="A0A811GFG4"/>
<keyword evidence="1" id="KW-0732">Signal</keyword>
<name>A0A811GFG4_9GAMM</name>
<dbReference type="RefSeq" id="WP_174560208.1">
    <property type="nucleotide sequence ID" value="NZ_CADDTS010000040.1"/>
</dbReference>
<organism evidence="2 3">
    <name type="scientific">Acinetobacter bouvetii</name>
    <dbReference type="NCBI Taxonomy" id="202951"/>
    <lineage>
        <taxon>Bacteria</taxon>
        <taxon>Pseudomonadati</taxon>
        <taxon>Pseudomonadota</taxon>
        <taxon>Gammaproteobacteria</taxon>
        <taxon>Moraxellales</taxon>
        <taxon>Moraxellaceae</taxon>
        <taxon>Acinetobacter</taxon>
    </lineage>
</organism>
<gene>
    <name evidence="2" type="ORF">SFB21_2380</name>
</gene>
<sequence length="520" mass="54495">MVSKFSKHSVLVMSLTALLAGCGGGGGGGGNSTAPFSSNSFSGTAVDFYLKNATVQFDNCKNPDGSTVTTTTGPQGQFTFSTTQSCQNSPITITGGVDIATNLNFTGTLKLKATDLQKLSSNTLVVSPLTTLQVYSGAANIQTLLSSLGLSADAMSKLQAANFDLAKFNPVVDASAKDMAIIFVVQQLATQIEDSLQAVNKSDGSTALTASKATEIAFGAIVKQLETGSLFTSGTAQIDSTALQNILTTAVANAETAINDSKVDIDPSVISQIDSNISTVSADLNTVVTNNSSLTGAQLQTKLQNNEGGIQTSISEQLKTPVYADFNLANYSISQIQNSSSTSPMSISLSQLSSALLVSFKLNNAKSELTDTVKFAFKMHGTRGSSQQEDLNVTVNNIKVNFNLDGSIKSAVIPANTTVAITSTFNTVQGVSFQIDHDINIASSNGAISLQQLINSSDKLQGYYNQFYGKLAANDAIKVTAFVLPITYVVDAALNLPTDTAEFNNEKFVGSTLTAYFKLN</sequence>